<keyword evidence="2 3" id="KW-0067">ATP-binding</keyword>
<protein>
    <submittedName>
        <fullName evidence="6">Oxygen-sensitive ribonucleoside-triphosphate reductase</fullName>
    </submittedName>
</protein>
<keyword evidence="1 3" id="KW-0547">Nucleotide-binding</keyword>
<dbReference type="Proteomes" id="UP000028194">
    <property type="component" value="Chromosome"/>
</dbReference>
<evidence type="ECO:0000256" key="2">
    <source>
        <dbReference type="ARBA" id="ARBA00022840"/>
    </source>
</evidence>
<dbReference type="InterPro" id="IPR005144">
    <property type="entry name" value="ATP-cone_dom"/>
</dbReference>
<evidence type="ECO:0000256" key="3">
    <source>
        <dbReference type="PROSITE-ProRule" id="PRU00492"/>
    </source>
</evidence>
<dbReference type="EMBL" id="CP007174">
    <property type="protein sequence ID" value="AIF85493.1"/>
    <property type="molecule type" value="Genomic_DNA"/>
</dbReference>
<feature type="domain" description="ATP-cone" evidence="5">
    <location>
        <begin position="12"/>
        <end position="98"/>
    </location>
</feature>
<evidence type="ECO:0000313" key="7">
    <source>
        <dbReference type="Proteomes" id="UP000028194"/>
    </source>
</evidence>
<dbReference type="PROSITE" id="PS51161">
    <property type="entry name" value="ATP_CONE"/>
    <property type="match status" value="1"/>
</dbReference>
<evidence type="ECO:0000256" key="4">
    <source>
        <dbReference type="SAM" id="MobiDB-lite"/>
    </source>
</evidence>
<dbReference type="OrthoDB" id="10922at2157"/>
<dbReference type="GO" id="GO:0005524">
    <property type="term" value="F:ATP binding"/>
    <property type="evidence" value="ECO:0007669"/>
    <property type="project" value="UniProtKB-UniRule"/>
</dbReference>
<feature type="compositionally biased region" description="Basic residues" evidence="4">
    <location>
        <begin position="103"/>
        <end position="121"/>
    </location>
</feature>
<dbReference type="Pfam" id="PF03477">
    <property type="entry name" value="ATP-cone"/>
    <property type="match status" value="1"/>
</dbReference>
<gene>
    <name evidence="6" type="ORF">NTE_03465</name>
</gene>
<accession>A0A075MWI7</accession>
<dbReference type="HOGENOM" id="CLU_1870629_0_0_2"/>
<evidence type="ECO:0000313" key="6">
    <source>
        <dbReference type="EMBL" id="AIF85493.1"/>
    </source>
</evidence>
<organism evidence="6 7">
    <name type="scientific">Candidatus Nitrososphaera evergladensis SR1</name>
    <dbReference type="NCBI Taxonomy" id="1459636"/>
    <lineage>
        <taxon>Archaea</taxon>
        <taxon>Nitrososphaerota</taxon>
        <taxon>Nitrososphaeria</taxon>
        <taxon>Nitrososphaerales</taxon>
        <taxon>Nitrososphaeraceae</taxon>
        <taxon>Nitrososphaera</taxon>
    </lineage>
</organism>
<reference evidence="6 7" key="1">
    <citation type="journal article" date="2014" name="PLoS ONE">
        <title>Genome Sequence of Candidatus Nitrososphaera evergladensis from Group I.1b Enriched from Everglades Soil Reveals Novel Genomic Features of the Ammonia-Oxidizing Archaea.</title>
        <authorList>
            <person name="Zhalnina K.V."/>
            <person name="Dias R."/>
            <person name="Leonard M.T."/>
            <person name="Dorr de Quadros P."/>
            <person name="Camargo F.A."/>
            <person name="Drew J.C."/>
            <person name="Farmerie W.G."/>
            <person name="Daroub S.H."/>
            <person name="Triplett E.W."/>
        </authorList>
    </citation>
    <scope>NUCLEOTIDE SEQUENCE [LARGE SCALE GENOMIC DNA]</scope>
    <source>
        <strain evidence="6 7">SR1</strain>
    </source>
</reference>
<evidence type="ECO:0000259" key="5">
    <source>
        <dbReference type="PROSITE" id="PS51161"/>
    </source>
</evidence>
<name>A0A075MWI7_9ARCH</name>
<feature type="region of interest" description="Disordered" evidence="4">
    <location>
        <begin position="101"/>
        <end position="136"/>
    </location>
</feature>
<sequence>MSFKKTTRSNRITVKKRSGRLEPFDSRKMARATSRAGVPYSIALEIAKRIKNSKSLSERSQVSSTTLRKMVAEELIKHNHDTVAKSYLGYKKIEGARKEKFARSLRHRSKVGKSIKTHTKQAVKDKDISGGRSTRQ</sequence>
<dbReference type="KEGG" id="nev:NTE_03465"/>
<evidence type="ECO:0000256" key="1">
    <source>
        <dbReference type="ARBA" id="ARBA00022741"/>
    </source>
</evidence>
<dbReference type="AlphaFoldDB" id="A0A075MWI7"/>
<dbReference type="GeneID" id="41599099"/>
<proteinExistence type="predicted"/>
<keyword evidence="7" id="KW-1185">Reference proteome</keyword>
<dbReference type="RefSeq" id="WP_148701890.1">
    <property type="nucleotide sequence ID" value="NZ_CP007174.1"/>
</dbReference>